<sequence length="401" mass="43971">MSIPLEAPFYPMERASGCPLDLPPQLREIARTAPVSRVRIWDGSTPWLITGYTEARELLADPRVSSDQRMPGYTFAAPQAKAFHTRNRSMPTVDDPEHAYLRRMVTADFANRRMEALRPAFQRTVDELIDGLLAARNTADLFSELAVPMSSKAICEILGVHSSEGERFFALGKIMAVPGSPDEVHARVVRDMRALLSSLVQQAHAAPGDGVIGHLVRAGELPDEEIVATALLLMAAGHGATAHMITLGTMALLAHPDQLALVRESRDPAFIADALEELLRYLSVAHLGRRRVAKADIEVGDVLIREGEGIIIATDTANHDPRAFDGDPGTLDLRRDARHHLAFGFGVHQCIGQQLSRVLLQVVYGTLYRRIPTLALAIPVEQISYKLDLAIYGVNALPVTW</sequence>
<keyword evidence="5 7" id="KW-0408">Iron</keyword>
<gene>
    <name evidence="8" type="ORF">KO481_42165</name>
</gene>
<evidence type="ECO:0000313" key="9">
    <source>
        <dbReference type="Proteomes" id="UP000733379"/>
    </source>
</evidence>
<proteinExistence type="inferred from homology"/>
<dbReference type="RefSeq" id="WP_215924296.1">
    <property type="nucleotide sequence ID" value="NZ_JAHKNI010000030.1"/>
</dbReference>
<keyword evidence="2 7" id="KW-0349">Heme</keyword>
<dbReference type="InterPro" id="IPR017972">
    <property type="entry name" value="Cyt_P450_CS"/>
</dbReference>
<keyword evidence="3 7" id="KW-0479">Metal-binding</keyword>
<accession>A0ABS6BF96</accession>
<dbReference type="PROSITE" id="PS00086">
    <property type="entry name" value="CYTOCHROME_P450"/>
    <property type="match status" value="1"/>
</dbReference>
<dbReference type="PANTHER" id="PTHR46696:SF1">
    <property type="entry name" value="CYTOCHROME P450 YJIB-RELATED"/>
    <property type="match status" value="1"/>
</dbReference>
<evidence type="ECO:0000256" key="3">
    <source>
        <dbReference type="ARBA" id="ARBA00022723"/>
    </source>
</evidence>
<evidence type="ECO:0000256" key="4">
    <source>
        <dbReference type="ARBA" id="ARBA00023002"/>
    </source>
</evidence>
<dbReference type="PANTHER" id="PTHR46696">
    <property type="entry name" value="P450, PUTATIVE (EUROFUNG)-RELATED"/>
    <property type="match status" value="1"/>
</dbReference>
<name>A0ABS6BF96_9NOCA</name>
<dbReference type="Proteomes" id="UP000733379">
    <property type="component" value="Unassembled WGS sequence"/>
</dbReference>
<evidence type="ECO:0000256" key="2">
    <source>
        <dbReference type="ARBA" id="ARBA00022617"/>
    </source>
</evidence>
<protein>
    <submittedName>
        <fullName evidence="8">Cytochrome P450</fullName>
    </submittedName>
</protein>
<dbReference type="InterPro" id="IPR036396">
    <property type="entry name" value="Cyt_P450_sf"/>
</dbReference>
<dbReference type="InterPro" id="IPR002397">
    <property type="entry name" value="Cyt_P450_B"/>
</dbReference>
<dbReference type="EMBL" id="JAHKNI010000030">
    <property type="protein sequence ID" value="MBU3068110.1"/>
    <property type="molecule type" value="Genomic_DNA"/>
</dbReference>
<dbReference type="SUPFAM" id="SSF48264">
    <property type="entry name" value="Cytochrome P450"/>
    <property type="match status" value="1"/>
</dbReference>
<dbReference type="Gene3D" id="1.10.630.10">
    <property type="entry name" value="Cytochrome P450"/>
    <property type="match status" value="1"/>
</dbReference>
<dbReference type="CDD" id="cd11030">
    <property type="entry name" value="CYP105-like"/>
    <property type="match status" value="1"/>
</dbReference>
<keyword evidence="4 7" id="KW-0560">Oxidoreductase</keyword>
<comment type="similarity">
    <text evidence="1 7">Belongs to the cytochrome P450 family.</text>
</comment>
<evidence type="ECO:0000256" key="1">
    <source>
        <dbReference type="ARBA" id="ARBA00010617"/>
    </source>
</evidence>
<organism evidence="8 9">
    <name type="scientific">Nocardia albiluteola</name>
    <dbReference type="NCBI Taxonomy" id="2842303"/>
    <lineage>
        <taxon>Bacteria</taxon>
        <taxon>Bacillati</taxon>
        <taxon>Actinomycetota</taxon>
        <taxon>Actinomycetes</taxon>
        <taxon>Mycobacteriales</taxon>
        <taxon>Nocardiaceae</taxon>
        <taxon>Nocardia</taxon>
    </lineage>
</organism>
<dbReference type="InterPro" id="IPR001128">
    <property type="entry name" value="Cyt_P450"/>
</dbReference>
<reference evidence="8 9" key="1">
    <citation type="submission" date="2021-06" db="EMBL/GenBank/DDBJ databases">
        <title>Actinomycetes sequencing.</title>
        <authorList>
            <person name="Shan Q."/>
        </authorList>
    </citation>
    <scope>NUCLEOTIDE SEQUENCE [LARGE SCALE GENOMIC DNA]</scope>
    <source>
        <strain evidence="8 9">NEAU-G5</strain>
    </source>
</reference>
<evidence type="ECO:0000313" key="8">
    <source>
        <dbReference type="EMBL" id="MBU3068110.1"/>
    </source>
</evidence>
<evidence type="ECO:0000256" key="7">
    <source>
        <dbReference type="RuleBase" id="RU000461"/>
    </source>
</evidence>
<keyword evidence="6 7" id="KW-0503">Monooxygenase</keyword>
<comment type="caution">
    <text evidence="8">The sequence shown here is derived from an EMBL/GenBank/DDBJ whole genome shotgun (WGS) entry which is preliminary data.</text>
</comment>
<keyword evidence="9" id="KW-1185">Reference proteome</keyword>
<evidence type="ECO:0000256" key="6">
    <source>
        <dbReference type="ARBA" id="ARBA00023033"/>
    </source>
</evidence>
<evidence type="ECO:0000256" key="5">
    <source>
        <dbReference type="ARBA" id="ARBA00023004"/>
    </source>
</evidence>
<dbReference type="Pfam" id="PF00067">
    <property type="entry name" value="p450"/>
    <property type="match status" value="1"/>
</dbReference>
<dbReference type="PRINTS" id="PR00359">
    <property type="entry name" value="BP450"/>
</dbReference>